<proteinExistence type="predicted"/>
<dbReference type="Pfam" id="PF12866">
    <property type="entry name" value="DUF3823"/>
    <property type="match status" value="1"/>
</dbReference>
<accession>A0A847RQX3</accession>
<sequence length="240" mass="26336">MLQRNIVTLLALLAILAGCKKDNYDPPSSILKGRVVYNKEALGLRSNGVQMELWQHGYQLFNKIPVYIDQDGRFQAVLFNGQYKLTLLRGNGPWQDNTDSIDVNVNGSTEIDLAVTPFFTVGGTTFSYQPADSSVTATFTISQVVSGKTLESATLYVGATQFVDAINQIELTDVSPLATGTQLTAKVSLKSSKYSSSADRVKQLNLLSLYNKKYCYARIGVKTSGVAERIYSTVQQLKLP</sequence>
<evidence type="ECO:0000259" key="2">
    <source>
        <dbReference type="Pfam" id="PF18003"/>
    </source>
</evidence>
<gene>
    <name evidence="3" type="ORF">HGH92_27490</name>
</gene>
<dbReference type="PROSITE" id="PS51257">
    <property type="entry name" value="PROKAR_LIPOPROTEIN"/>
    <property type="match status" value="1"/>
</dbReference>
<dbReference type="AlphaFoldDB" id="A0A847RQX3"/>
<dbReference type="Proteomes" id="UP000570474">
    <property type="component" value="Unassembled WGS sequence"/>
</dbReference>
<protein>
    <submittedName>
        <fullName evidence="3">DUF3823 domain-containing protein</fullName>
    </submittedName>
</protein>
<dbReference type="Gene3D" id="2.60.40.1120">
    <property type="entry name" value="Carboxypeptidase-like, regulatory domain"/>
    <property type="match status" value="1"/>
</dbReference>
<evidence type="ECO:0000313" key="4">
    <source>
        <dbReference type="Proteomes" id="UP000570474"/>
    </source>
</evidence>
<dbReference type="RefSeq" id="WP_168874016.1">
    <property type="nucleotide sequence ID" value="NZ_JABAIA010000003.1"/>
</dbReference>
<comment type="caution">
    <text evidence="3">The sequence shown here is derived from an EMBL/GenBank/DDBJ whole genome shotgun (WGS) entry which is preliminary data.</text>
</comment>
<evidence type="ECO:0000259" key="1">
    <source>
        <dbReference type="Pfam" id="PF12866"/>
    </source>
</evidence>
<dbReference type="InterPro" id="IPR041186">
    <property type="entry name" value="DUF3823_C"/>
</dbReference>
<dbReference type="Pfam" id="PF18003">
    <property type="entry name" value="DUF3823_C"/>
    <property type="match status" value="1"/>
</dbReference>
<evidence type="ECO:0000313" key="3">
    <source>
        <dbReference type="EMBL" id="NLR68080.1"/>
    </source>
</evidence>
<feature type="domain" description="DUF3823" evidence="1">
    <location>
        <begin position="29"/>
        <end position="116"/>
    </location>
</feature>
<name>A0A847RQX3_9BACT</name>
<dbReference type="Gene3D" id="2.60.40.2060">
    <property type="match status" value="1"/>
</dbReference>
<reference evidence="3 4" key="1">
    <citation type="submission" date="2020-04" db="EMBL/GenBank/DDBJ databases">
        <authorList>
            <person name="Yin C."/>
        </authorList>
    </citation>
    <scope>NUCLEOTIDE SEQUENCE [LARGE SCALE GENOMIC DNA]</scope>
    <source>
        <strain evidence="3 4">Ae27</strain>
    </source>
</reference>
<dbReference type="InterPro" id="IPR024278">
    <property type="entry name" value="DUF3823_N"/>
</dbReference>
<dbReference type="EMBL" id="JABAIA010000003">
    <property type="protein sequence ID" value="NLR68080.1"/>
    <property type="molecule type" value="Genomic_DNA"/>
</dbReference>
<keyword evidence="4" id="KW-1185">Reference proteome</keyword>
<feature type="domain" description="DUF3823" evidence="2">
    <location>
        <begin position="126"/>
        <end position="236"/>
    </location>
</feature>
<organism evidence="3 4">
    <name type="scientific">Chitinophaga varians</name>
    <dbReference type="NCBI Taxonomy" id="2202339"/>
    <lineage>
        <taxon>Bacteria</taxon>
        <taxon>Pseudomonadati</taxon>
        <taxon>Bacteroidota</taxon>
        <taxon>Chitinophagia</taxon>
        <taxon>Chitinophagales</taxon>
        <taxon>Chitinophagaceae</taxon>
        <taxon>Chitinophaga</taxon>
    </lineage>
</organism>